<dbReference type="EMBL" id="CP018171">
    <property type="protein sequence ID" value="APH71821.1"/>
    <property type="molecule type" value="Genomic_DNA"/>
</dbReference>
<evidence type="ECO:0000313" key="4">
    <source>
        <dbReference type="Proteomes" id="UP000182840"/>
    </source>
</evidence>
<dbReference type="Proteomes" id="UP000182840">
    <property type="component" value="Chromosome"/>
</dbReference>
<feature type="transmembrane region" description="Helical" evidence="2">
    <location>
        <begin position="108"/>
        <end position="132"/>
    </location>
</feature>
<dbReference type="KEGG" id="meso:BSQ44_10900"/>
<keyword evidence="2" id="KW-0472">Membrane</keyword>
<dbReference type="AlphaFoldDB" id="A0A1L3SR29"/>
<gene>
    <name evidence="3" type="ORF">BSQ44_10900</name>
</gene>
<evidence type="ECO:0000256" key="1">
    <source>
        <dbReference type="SAM" id="MobiDB-lite"/>
    </source>
</evidence>
<dbReference type="RefSeq" id="WP_072603973.1">
    <property type="nucleotide sequence ID" value="NZ_CP018171.1"/>
</dbReference>
<dbReference type="OrthoDB" id="8114048at2"/>
<reference evidence="4" key="1">
    <citation type="submission" date="2016-11" db="EMBL/GenBank/DDBJ databases">
        <title>Mesorhizobium oceanicum sp. nov., isolated from deep seawater in South China Sea.</title>
        <authorList>
            <person name="Fu G.-Y."/>
        </authorList>
    </citation>
    <scope>NUCLEOTIDE SEQUENCE [LARGE SCALE GENOMIC DNA]</scope>
    <source>
        <strain evidence="4">B7</strain>
    </source>
</reference>
<feature type="region of interest" description="Disordered" evidence="1">
    <location>
        <begin position="79"/>
        <end position="99"/>
    </location>
</feature>
<sequence>MEQYKPKYVQYLSKILDGVDPGDEAQIEAGYDRLRAANEKMLDNNKHLSETGQAEELRAAVEAVIRDHRESRMGMPAAETLPEEAPVQSNRAEPVADGKNRSTRALPVVAGVVIGLALGAAGLGALAAASVVDISYGDRARIRTVLYDEFRTSTPAFESARSFLDVAEAGVKRLQAENAARLTKLAGGKFIPIGRIDANLQKQAPKNLPEGTRILVRANKEAYKVIVHGPFCRYAYVFAPELIDPKRVKDGLNCTAFGRWNEAGLKF</sequence>
<keyword evidence="4" id="KW-1185">Reference proteome</keyword>
<accession>A0A1L3SR29</accession>
<protein>
    <submittedName>
        <fullName evidence="3">Uncharacterized protein</fullName>
    </submittedName>
</protein>
<keyword evidence="2" id="KW-0812">Transmembrane</keyword>
<proteinExistence type="predicted"/>
<evidence type="ECO:0000313" key="3">
    <source>
        <dbReference type="EMBL" id="APH71821.1"/>
    </source>
</evidence>
<evidence type="ECO:0000256" key="2">
    <source>
        <dbReference type="SAM" id="Phobius"/>
    </source>
</evidence>
<name>A0A1L3SR29_9HYPH</name>
<organism evidence="3 4">
    <name type="scientific">Aquibium oceanicum</name>
    <dbReference type="NCBI Taxonomy" id="1670800"/>
    <lineage>
        <taxon>Bacteria</taxon>
        <taxon>Pseudomonadati</taxon>
        <taxon>Pseudomonadota</taxon>
        <taxon>Alphaproteobacteria</taxon>
        <taxon>Hyphomicrobiales</taxon>
        <taxon>Phyllobacteriaceae</taxon>
        <taxon>Aquibium</taxon>
    </lineage>
</organism>
<keyword evidence="2" id="KW-1133">Transmembrane helix</keyword>